<evidence type="ECO:0000256" key="2">
    <source>
        <dbReference type="ARBA" id="ARBA00007103"/>
    </source>
</evidence>
<dbReference type="PROSITE" id="PS00901">
    <property type="entry name" value="CYS_SYNTHASE"/>
    <property type="match status" value="1"/>
</dbReference>
<dbReference type="AlphaFoldDB" id="M0PDE7"/>
<dbReference type="InterPro" id="IPR050214">
    <property type="entry name" value="Cys_Synth/Cystath_Beta-Synth"/>
</dbReference>
<keyword evidence="4" id="KW-0808">Transferase</keyword>
<dbReference type="Pfam" id="PF00291">
    <property type="entry name" value="PALP"/>
    <property type="match status" value="1"/>
</dbReference>
<dbReference type="GO" id="GO:0006535">
    <property type="term" value="P:cysteine biosynthetic process from serine"/>
    <property type="evidence" value="ECO:0007669"/>
    <property type="project" value="InterPro"/>
</dbReference>
<dbReference type="PANTHER" id="PTHR10314">
    <property type="entry name" value="CYSTATHIONINE BETA-SYNTHASE"/>
    <property type="match status" value="1"/>
</dbReference>
<dbReference type="EMBL" id="AOJI01000019">
    <property type="protein sequence ID" value="EMA68162.1"/>
    <property type="molecule type" value="Genomic_DNA"/>
</dbReference>
<dbReference type="InterPro" id="IPR001216">
    <property type="entry name" value="P-phosphate_BS"/>
</dbReference>
<dbReference type="InterPro" id="IPR001926">
    <property type="entry name" value="TrpB-like_PALP"/>
</dbReference>
<dbReference type="InterPro" id="IPR036052">
    <property type="entry name" value="TrpB-like_PALP_sf"/>
</dbReference>
<dbReference type="PATRIC" id="fig|1230454.4.peg.1267"/>
<keyword evidence="5" id="KW-0663">Pyridoxal phosphate</keyword>
<evidence type="ECO:0000256" key="4">
    <source>
        <dbReference type="ARBA" id="ARBA00022679"/>
    </source>
</evidence>
<gene>
    <name evidence="9" type="ORF">C461_06259</name>
</gene>
<protein>
    <submittedName>
        <fullName evidence="9">Cysteine synthase</fullName>
    </submittedName>
</protein>
<proteinExistence type="inferred from homology"/>
<organism evidence="9 10">
    <name type="scientific">Halorubrum aidingense JCM 13560</name>
    <dbReference type="NCBI Taxonomy" id="1230454"/>
    <lineage>
        <taxon>Archaea</taxon>
        <taxon>Methanobacteriati</taxon>
        <taxon>Methanobacteriota</taxon>
        <taxon>Stenosarchaea group</taxon>
        <taxon>Halobacteria</taxon>
        <taxon>Halobacteriales</taxon>
        <taxon>Haloferacaceae</taxon>
        <taxon>Halorubrum</taxon>
    </lineage>
</organism>
<evidence type="ECO:0000256" key="7">
    <source>
        <dbReference type="SAM" id="MobiDB-lite"/>
    </source>
</evidence>
<comment type="cofactor">
    <cofactor evidence="1">
        <name>pyridoxal 5'-phosphate</name>
        <dbReference type="ChEBI" id="CHEBI:597326"/>
    </cofactor>
</comment>
<dbReference type="STRING" id="1230454.C461_06259"/>
<feature type="region of interest" description="Disordered" evidence="7">
    <location>
        <begin position="1"/>
        <end position="40"/>
    </location>
</feature>
<evidence type="ECO:0000259" key="8">
    <source>
        <dbReference type="Pfam" id="PF00291"/>
    </source>
</evidence>
<accession>M0PDE7</accession>
<dbReference type="Gene3D" id="3.40.50.1100">
    <property type="match status" value="2"/>
</dbReference>
<name>M0PDE7_9EURY</name>
<sequence length="305" mass="31866">MQDDVLDGLGSPLVRVDSPPETTVAAKVESRNPGGSAKDRPALYMVEAAEAAGDLEPGDGIVEPTSGNTGIGLAMVGAVKGYDVRLVMPDGKSVERRRLMRAYGATVELVDGDISAAKSRADELERDEGMVQLRQFDNPANPRSHYETTGAEVCDQVGDRTVDAFVAGVGTGGTLTGIGRRLREAFPDVRIDAVEPATNAVLSGGEPGVDAFQGMGPGFVSPNLDTSLIDAVHTVELEDAEAECRRLAREEGLLVGQSSGASNLAAKEVAADLRASGAFSGAEPLVVTVFWDSGERYLTAGTFDE</sequence>
<comment type="caution">
    <text evidence="9">The sequence shown here is derived from an EMBL/GenBank/DDBJ whole genome shotgun (WGS) entry which is preliminary data.</text>
</comment>
<dbReference type="CDD" id="cd01561">
    <property type="entry name" value="CBS_like"/>
    <property type="match status" value="1"/>
</dbReference>
<dbReference type="RefSeq" id="WP_007999601.1">
    <property type="nucleotide sequence ID" value="NZ_AOJI01000019.1"/>
</dbReference>
<dbReference type="FunFam" id="3.40.50.1100:FF:000006">
    <property type="entry name" value="Cysteine synthase"/>
    <property type="match status" value="1"/>
</dbReference>
<evidence type="ECO:0000313" key="10">
    <source>
        <dbReference type="Proteomes" id="UP000011575"/>
    </source>
</evidence>
<keyword evidence="3" id="KW-0028">Amino-acid biosynthesis</keyword>
<reference evidence="9 10" key="1">
    <citation type="journal article" date="2014" name="PLoS Genet.">
        <title>Phylogenetically driven sequencing of extremely halophilic archaea reveals strategies for static and dynamic osmo-response.</title>
        <authorList>
            <person name="Becker E.A."/>
            <person name="Seitzer P.M."/>
            <person name="Tritt A."/>
            <person name="Larsen D."/>
            <person name="Krusor M."/>
            <person name="Yao A.I."/>
            <person name="Wu D."/>
            <person name="Madern D."/>
            <person name="Eisen J.A."/>
            <person name="Darling A.E."/>
            <person name="Facciotti M.T."/>
        </authorList>
    </citation>
    <scope>NUCLEOTIDE SEQUENCE [LARGE SCALE GENOMIC DNA]</scope>
    <source>
        <strain evidence="9 10">JCM 13560</strain>
    </source>
</reference>
<evidence type="ECO:0000313" key="9">
    <source>
        <dbReference type="EMBL" id="EMA68162.1"/>
    </source>
</evidence>
<keyword evidence="6" id="KW-0198">Cysteine biosynthesis</keyword>
<dbReference type="OrthoDB" id="10138at2157"/>
<evidence type="ECO:0000256" key="5">
    <source>
        <dbReference type="ARBA" id="ARBA00022898"/>
    </source>
</evidence>
<keyword evidence="10" id="KW-1185">Reference proteome</keyword>
<dbReference type="SUPFAM" id="SSF53686">
    <property type="entry name" value="Tryptophan synthase beta subunit-like PLP-dependent enzymes"/>
    <property type="match status" value="1"/>
</dbReference>
<dbReference type="GO" id="GO:0016740">
    <property type="term" value="F:transferase activity"/>
    <property type="evidence" value="ECO:0007669"/>
    <property type="project" value="UniProtKB-KW"/>
</dbReference>
<evidence type="ECO:0000256" key="3">
    <source>
        <dbReference type="ARBA" id="ARBA00022605"/>
    </source>
</evidence>
<comment type="similarity">
    <text evidence="2">Belongs to the cysteine synthase/cystathionine beta-synthase family.</text>
</comment>
<feature type="domain" description="Tryptophan synthase beta chain-like PALP" evidence="8">
    <location>
        <begin position="11"/>
        <end position="288"/>
    </location>
</feature>
<evidence type="ECO:0000256" key="1">
    <source>
        <dbReference type="ARBA" id="ARBA00001933"/>
    </source>
</evidence>
<evidence type="ECO:0000256" key="6">
    <source>
        <dbReference type="ARBA" id="ARBA00023192"/>
    </source>
</evidence>
<dbReference type="Proteomes" id="UP000011575">
    <property type="component" value="Unassembled WGS sequence"/>
</dbReference>